<evidence type="ECO:0000256" key="6">
    <source>
        <dbReference type="SAM" id="MobiDB-lite"/>
    </source>
</evidence>
<feature type="compositionally biased region" description="Polar residues" evidence="6">
    <location>
        <begin position="325"/>
        <end position="348"/>
    </location>
</feature>
<name>A0A0N8JY02_SCLFO</name>
<dbReference type="PANTHER" id="PTHR21258:SF40">
    <property type="entry name" value="FIBROBLAST GROWTH FACTOR RECEPTOR SUBSTRATE 2"/>
    <property type="match status" value="1"/>
</dbReference>
<keyword evidence="8" id="KW-0675">Receptor</keyword>
<dbReference type="GO" id="GO:0008543">
    <property type="term" value="P:fibroblast growth factor receptor signaling pathway"/>
    <property type="evidence" value="ECO:0007669"/>
    <property type="project" value="TreeGrafter"/>
</dbReference>
<dbReference type="InterPro" id="IPR011993">
    <property type="entry name" value="PH-like_dom_sf"/>
</dbReference>
<keyword evidence="4" id="KW-0472">Membrane</keyword>
<reference evidence="8 9" key="1">
    <citation type="submission" date="2015-08" db="EMBL/GenBank/DDBJ databases">
        <title>The genome of the Asian arowana (Scleropages formosus).</title>
        <authorList>
            <person name="Tan M.H."/>
            <person name="Gan H.M."/>
            <person name="Croft L.J."/>
            <person name="Austin C.M."/>
        </authorList>
    </citation>
    <scope>NUCLEOTIDE SEQUENCE [LARGE SCALE GENOMIC DNA]</scope>
    <source>
        <strain evidence="8">Aro1</strain>
    </source>
</reference>
<dbReference type="CDD" id="cd01202">
    <property type="entry name" value="PTB_FRS2"/>
    <property type="match status" value="1"/>
</dbReference>
<comment type="subcellular location">
    <subcellularLocation>
        <location evidence="1">Membrane</location>
    </subcellularLocation>
</comment>
<dbReference type="InterPro" id="IPR050996">
    <property type="entry name" value="Docking_Protein_DOK"/>
</dbReference>
<evidence type="ECO:0000256" key="1">
    <source>
        <dbReference type="ARBA" id="ARBA00004370"/>
    </source>
</evidence>
<dbReference type="Proteomes" id="UP000034805">
    <property type="component" value="Unassembled WGS sequence"/>
</dbReference>
<dbReference type="Gene3D" id="2.30.29.30">
    <property type="entry name" value="Pleckstrin-homology domain (PH domain)/Phosphotyrosine-binding domain (PTB)"/>
    <property type="match status" value="1"/>
</dbReference>
<sequence length="515" mass="56823">MGSSCSCSDKDSVPDDHQSKFKVINVDDDGNELGSGVMELTQEELVLHTRKHHTVRWPYLCLRRYGYDSNLFSFESGRCCQTGQGIFAFKCTRAEEIFNLLQDVMHSNSINVVEEPVQEAEPPHLPPISGYTTAVSNGTPLASVGDGSLQQSTLHPSMDGTHLPLLGEDSSNTMFTNEVHTYVNTTGVQDKFHTHPPVEVLSSEPEDVALLNETEAQVLLEPKGVKFVLGPTPVQRQLMAKVREQEMVKVQQGRSRVCREETVPPPGSPAELDTGYDSDERKDTPQGCKLAHEHHGSIGPPPATSPDICIPAQHRNSGLPGHTAHVSSNSGQRKPDNLNFSSYGQRRTAQVPALPPLWEAPKPSSEEQEEGSEEFVAKIPLFNGNPQHHSTEHSHNYVNTENVTAPPSARKLDVAQHRHCSAPAVFRFDLRQPGPDTVQQLHYIEVEMERGSGSSSPNTPCTPTTPFLQTSTRRMELYAIIDIERTAAMSSLQKAMPWDDGMSRKTRHNSIDVPT</sequence>
<dbReference type="GO" id="GO:0005737">
    <property type="term" value="C:cytoplasm"/>
    <property type="evidence" value="ECO:0007669"/>
    <property type="project" value="TreeGrafter"/>
</dbReference>
<evidence type="ECO:0000256" key="5">
    <source>
        <dbReference type="ARBA" id="ARBA00023288"/>
    </source>
</evidence>
<evidence type="ECO:0000313" key="9">
    <source>
        <dbReference type="Proteomes" id="UP000034805"/>
    </source>
</evidence>
<dbReference type="STRING" id="113540.ENSSFOP00015002491"/>
<protein>
    <submittedName>
        <fullName evidence="8">Fibroblast growth factor receptor substrate 2-like</fullName>
    </submittedName>
</protein>
<dbReference type="Pfam" id="PF02174">
    <property type="entry name" value="IRS"/>
    <property type="match status" value="1"/>
</dbReference>
<dbReference type="SMART" id="SM00310">
    <property type="entry name" value="PTBI"/>
    <property type="match status" value="1"/>
</dbReference>
<dbReference type="EMBL" id="JARO02006497">
    <property type="protein sequence ID" value="KPP65169.1"/>
    <property type="molecule type" value="Genomic_DNA"/>
</dbReference>
<accession>A0A0N8JY02</accession>
<dbReference type="SMART" id="SM01244">
    <property type="entry name" value="IRS"/>
    <property type="match status" value="1"/>
</dbReference>
<dbReference type="GO" id="GO:0016020">
    <property type="term" value="C:membrane"/>
    <property type="evidence" value="ECO:0007669"/>
    <property type="project" value="UniProtKB-SubCell"/>
</dbReference>
<gene>
    <name evidence="8" type="ORF">Z043_116435</name>
</gene>
<comment type="caution">
    <text evidence="8">The sequence shown here is derived from an EMBL/GenBank/DDBJ whole genome shotgun (WGS) entry which is preliminary data.</text>
</comment>
<dbReference type="GO" id="GO:0005068">
    <property type="term" value="F:transmembrane receptor protein tyrosine kinase adaptor activity"/>
    <property type="evidence" value="ECO:0007669"/>
    <property type="project" value="TreeGrafter"/>
</dbReference>
<dbReference type="InterPro" id="IPR002404">
    <property type="entry name" value="IRS_PTB"/>
</dbReference>
<dbReference type="SUPFAM" id="SSF50729">
    <property type="entry name" value="PH domain-like"/>
    <property type="match status" value="1"/>
</dbReference>
<dbReference type="AlphaFoldDB" id="A0A0N8JY02"/>
<proteinExistence type="predicted"/>
<evidence type="ECO:0000256" key="4">
    <source>
        <dbReference type="ARBA" id="ARBA00023136"/>
    </source>
</evidence>
<feature type="domain" description="IRS-type PTB" evidence="7">
    <location>
        <begin position="13"/>
        <end position="115"/>
    </location>
</feature>
<feature type="region of interest" description="Disordered" evidence="6">
    <location>
        <begin position="253"/>
        <end position="373"/>
    </location>
</feature>
<feature type="compositionally biased region" description="Basic and acidic residues" evidence="6">
    <location>
        <begin position="278"/>
        <end position="296"/>
    </location>
</feature>
<dbReference type="GO" id="GO:0005911">
    <property type="term" value="C:cell-cell junction"/>
    <property type="evidence" value="ECO:0007669"/>
    <property type="project" value="TreeGrafter"/>
</dbReference>
<dbReference type="PANTHER" id="PTHR21258">
    <property type="entry name" value="DOCKING PROTEIN RELATED"/>
    <property type="match status" value="1"/>
</dbReference>
<keyword evidence="3" id="KW-0519">Myristate</keyword>
<dbReference type="GO" id="GO:0005104">
    <property type="term" value="F:fibroblast growth factor receptor binding"/>
    <property type="evidence" value="ECO:0007669"/>
    <property type="project" value="TreeGrafter"/>
</dbReference>
<evidence type="ECO:0000256" key="3">
    <source>
        <dbReference type="ARBA" id="ARBA00022707"/>
    </source>
</evidence>
<evidence type="ECO:0000256" key="2">
    <source>
        <dbReference type="ARBA" id="ARBA00022553"/>
    </source>
</evidence>
<dbReference type="InterPro" id="IPR038742">
    <property type="entry name" value="FRS2_PTB"/>
</dbReference>
<keyword evidence="5" id="KW-0449">Lipoprotein</keyword>
<organism evidence="8 9">
    <name type="scientific">Scleropages formosus</name>
    <name type="common">Asian bonytongue</name>
    <name type="synonym">Osteoglossum formosum</name>
    <dbReference type="NCBI Taxonomy" id="113540"/>
    <lineage>
        <taxon>Eukaryota</taxon>
        <taxon>Metazoa</taxon>
        <taxon>Chordata</taxon>
        <taxon>Craniata</taxon>
        <taxon>Vertebrata</taxon>
        <taxon>Euteleostomi</taxon>
        <taxon>Actinopterygii</taxon>
        <taxon>Neopterygii</taxon>
        <taxon>Teleostei</taxon>
        <taxon>Osteoglossocephala</taxon>
        <taxon>Osteoglossomorpha</taxon>
        <taxon>Osteoglossiformes</taxon>
        <taxon>Osteoglossidae</taxon>
        <taxon>Scleropages</taxon>
    </lineage>
</organism>
<evidence type="ECO:0000259" key="7">
    <source>
        <dbReference type="PROSITE" id="PS51064"/>
    </source>
</evidence>
<keyword evidence="2" id="KW-0597">Phosphoprotein</keyword>
<dbReference type="PROSITE" id="PS51064">
    <property type="entry name" value="IRS_PTB"/>
    <property type="match status" value="1"/>
</dbReference>
<evidence type="ECO:0000313" key="8">
    <source>
        <dbReference type="EMBL" id="KPP65169.1"/>
    </source>
</evidence>